<dbReference type="KEGG" id="vg:920658"/>
<feature type="region of interest" description="Disordered" evidence="1">
    <location>
        <begin position="29"/>
        <end position="56"/>
    </location>
</feature>
<reference evidence="2 3" key="1">
    <citation type="journal article" date="1995" name="Virology">
        <title>Coat protein of the Ectocarpus siliculosus virus.</title>
        <authorList>
            <person name="Klein M."/>
            <person name="Lanka S.T."/>
            <person name="Knippers R."/>
            <person name="Muller D.G."/>
        </authorList>
    </citation>
    <scope>NUCLEOTIDE SEQUENCE [LARGE SCALE GENOMIC DNA]</scope>
    <source>
        <strain evidence="3">Isolate New Zealand/Kaikoura/1988</strain>
    </source>
</reference>
<reference evidence="2 3" key="3">
    <citation type="journal article" date="2000" name="Virology">
        <title>Characterization and immunolocalization of major structural proteins in the brown algal virus EsV-1.</title>
        <authorList>
            <person name="Delaroque N."/>
            <person name="Wolf S."/>
            <person name="Muller D.G."/>
            <person name="Knippers R."/>
        </authorList>
    </citation>
    <scope>NUCLEOTIDE SEQUENCE [LARGE SCALE GENOMIC DNA]</scope>
    <source>
        <strain evidence="3">Isolate New Zealand/Kaikoura/1988</strain>
    </source>
</reference>
<name>Q8QKV0_ESV1K</name>
<feature type="compositionally biased region" description="Pro residues" evidence="1">
    <location>
        <begin position="33"/>
        <end position="43"/>
    </location>
</feature>
<evidence type="ECO:0000313" key="3">
    <source>
        <dbReference type="Proteomes" id="UP000000864"/>
    </source>
</evidence>
<feature type="compositionally biased region" description="Low complexity" evidence="1">
    <location>
        <begin position="44"/>
        <end position="53"/>
    </location>
</feature>
<reference evidence="2 3" key="2">
    <citation type="journal article" date="1998" name="Adv. Virus Res.">
        <title>Viruses in marine brown algae.</title>
        <authorList>
            <person name="Muller D.G."/>
            <person name="Kapp M."/>
            <person name="Knippers R."/>
        </authorList>
    </citation>
    <scope>NUCLEOTIDE SEQUENCE [LARGE SCALE GENOMIC DNA]</scope>
    <source>
        <strain evidence="3">Isolate New Zealand/Kaikoura/1988</strain>
    </source>
</reference>
<organismHost>
    <name type="scientific">Ectocarpus siliculosus</name>
    <name type="common">Brown alga</name>
    <name type="synonym">Conferva siliculosa</name>
    <dbReference type="NCBI Taxonomy" id="2880"/>
</organismHost>
<dbReference type="InterPro" id="IPR001938">
    <property type="entry name" value="Thaumatin"/>
</dbReference>
<reference evidence="2 3" key="4">
    <citation type="journal article" date="2000" name="Virology">
        <title>The brown algal virus EsV-1 particle contains a putative hybrid histidine kinase.</title>
        <authorList>
            <person name="Delaroque N."/>
            <person name="Wolf S."/>
            <person name="Muller D.G."/>
            <person name="Knippers R."/>
        </authorList>
    </citation>
    <scope>NUCLEOTIDE SEQUENCE [LARGE SCALE GENOMIC DNA]</scope>
    <source>
        <strain evidence="3">Isolate New Zealand/Kaikoura/1988</strain>
    </source>
</reference>
<accession>Q8QKV0</accession>
<dbReference type="Gene3D" id="2.60.110.10">
    <property type="entry name" value="Thaumatin"/>
    <property type="match status" value="1"/>
</dbReference>
<dbReference type="EMBL" id="AF204951">
    <property type="protein sequence ID" value="AAK14583.1"/>
    <property type="molecule type" value="Genomic_DNA"/>
</dbReference>
<dbReference type="Pfam" id="PF00314">
    <property type="entry name" value="Thaumatin"/>
    <property type="match status" value="1"/>
</dbReference>
<gene>
    <name evidence="2" type="primary">ORF 169</name>
</gene>
<proteinExistence type="predicted"/>
<dbReference type="SUPFAM" id="SSF49870">
    <property type="entry name" value="Osmotin, thaumatin-like protein"/>
    <property type="match status" value="1"/>
</dbReference>
<dbReference type="PROSITE" id="PS51367">
    <property type="entry name" value="THAUMATIN_2"/>
    <property type="match status" value="1"/>
</dbReference>
<evidence type="ECO:0000313" key="2">
    <source>
        <dbReference type="EMBL" id="AAK14583.1"/>
    </source>
</evidence>
<dbReference type="Proteomes" id="UP000000864">
    <property type="component" value="Segment"/>
</dbReference>
<organism evidence="2 3">
    <name type="scientific">Ectocarpus siliculosus virus 1 (isolate New Zealand/Kaikoura/1988)</name>
    <name type="common">EsV-1</name>
    <dbReference type="NCBI Taxonomy" id="654926"/>
    <lineage>
        <taxon>Viruses</taxon>
        <taxon>Varidnaviria</taxon>
        <taxon>Bamfordvirae</taxon>
        <taxon>Nucleocytoviricota</taxon>
        <taxon>Megaviricetes</taxon>
        <taxon>Algavirales</taxon>
        <taxon>Phycodnaviridae</taxon>
        <taxon>Phaeovirus</taxon>
        <taxon>Phaeovirus unasiliculosus</taxon>
        <taxon>Ectocarpus siliculosus virus 1</taxon>
    </lineage>
</organism>
<evidence type="ECO:0000256" key="1">
    <source>
        <dbReference type="SAM" id="MobiDB-lite"/>
    </source>
</evidence>
<dbReference type="InterPro" id="IPR037176">
    <property type="entry name" value="Osmotin/thaumatin-like_sf"/>
</dbReference>
<protein>
    <submittedName>
        <fullName evidence="2">EsV-1-169</fullName>
    </submittedName>
</protein>
<keyword evidence="3" id="KW-1185">Reference proteome</keyword>
<sequence length="393" mass="42412">MPFSTRSIFAAIVLLGARVGKAAECNCATKTPTSPPTSPPTSAPAPTSAPTSPQTETRTIVIKNVCSFDLDMGFTGGYAGSAPCAGNQEEDVDGGRCFWTLGLADFLEAGQEMSVVIAKNNDTENDVVWSGAMYAIQSPHVEEACPDECSASVGAAGTVTLSEFTMLANPTLTFYDISHVHGANIPTAFGPHASTERDAGDPYRNGVAGGDCSWEFEPPEEYRKYLIEVKNAHGTCLQDDECDVDEREVCGVSLKGDTPVYGTCGELFGYMNAHTNCIAGSLGYPFYCEVYHDLYGCSGPYCESGYSESVTGGENVCGCSHYDDMGIPSSFPCINANPLWMDKAYQWIHYIKRGCTSAYEYAYSDSTSTFTSDQDTFELVFCPGNSEERFYKY</sequence>